<organism evidence="2 3">
    <name type="scientific">Panicum virgatum</name>
    <name type="common">Blackwell switchgrass</name>
    <dbReference type="NCBI Taxonomy" id="38727"/>
    <lineage>
        <taxon>Eukaryota</taxon>
        <taxon>Viridiplantae</taxon>
        <taxon>Streptophyta</taxon>
        <taxon>Embryophyta</taxon>
        <taxon>Tracheophyta</taxon>
        <taxon>Spermatophyta</taxon>
        <taxon>Magnoliopsida</taxon>
        <taxon>Liliopsida</taxon>
        <taxon>Poales</taxon>
        <taxon>Poaceae</taxon>
        <taxon>PACMAD clade</taxon>
        <taxon>Panicoideae</taxon>
        <taxon>Panicodae</taxon>
        <taxon>Paniceae</taxon>
        <taxon>Panicinae</taxon>
        <taxon>Panicum</taxon>
        <taxon>Panicum sect. Hiantes</taxon>
    </lineage>
</organism>
<keyword evidence="3" id="KW-1185">Reference proteome</keyword>
<name>A0A8T0V9Y9_PANVG</name>
<dbReference type="EMBL" id="CM029040">
    <property type="protein sequence ID" value="KAG2633571.1"/>
    <property type="molecule type" value="Genomic_DNA"/>
</dbReference>
<reference evidence="2 3" key="1">
    <citation type="submission" date="2020-05" db="EMBL/GenBank/DDBJ databases">
        <title>WGS assembly of Panicum virgatum.</title>
        <authorList>
            <person name="Lovell J.T."/>
            <person name="Jenkins J."/>
            <person name="Shu S."/>
            <person name="Juenger T.E."/>
            <person name="Schmutz J."/>
        </authorList>
    </citation>
    <scope>NUCLEOTIDE SEQUENCE [LARGE SCALE GENOMIC DNA]</scope>
    <source>
        <strain evidence="3">cv. AP13</strain>
    </source>
</reference>
<protein>
    <submittedName>
        <fullName evidence="2">Uncharacterized protein</fullName>
    </submittedName>
</protein>
<accession>A0A8T0V9Y9</accession>
<proteinExistence type="predicted"/>
<comment type="caution">
    <text evidence="2">The sequence shown here is derived from an EMBL/GenBank/DDBJ whole genome shotgun (WGS) entry which is preliminary data.</text>
</comment>
<feature type="compositionally biased region" description="Basic and acidic residues" evidence="1">
    <location>
        <begin position="9"/>
        <end position="27"/>
    </location>
</feature>
<sequence length="136" mass="14699">MRKAAAAQLREEEKQAAAAEHKLDRSGDVPPPPTWTAACSLTASPAASSSTAAAYSEAESWLFPLVMQAASTATAPPPWGSFHLRSNLISRRTLKDPPARPYLTKYSVLGFRVWCRGFCLCMQFSGLPLSLSVSSR</sequence>
<evidence type="ECO:0000313" key="3">
    <source>
        <dbReference type="Proteomes" id="UP000823388"/>
    </source>
</evidence>
<evidence type="ECO:0000313" key="2">
    <source>
        <dbReference type="EMBL" id="KAG2633571.1"/>
    </source>
</evidence>
<dbReference type="AlphaFoldDB" id="A0A8T0V9Y9"/>
<gene>
    <name evidence="2" type="ORF">PVAP13_2NG262200</name>
</gene>
<feature type="region of interest" description="Disordered" evidence="1">
    <location>
        <begin position="1"/>
        <end position="34"/>
    </location>
</feature>
<evidence type="ECO:0000256" key="1">
    <source>
        <dbReference type="SAM" id="MobiDB-lite"/>
    </source>
</evidence>
<dbReference type="Proteomes" id="UP000823388">
    <property type="component" value="Chromosome 2N"/>
</dbReference>